<organism evidence="1">
    <name type="scientific">Arion vulgaris</name>
    <dbReference type="NCBI Taxonomy" id="1028688"/>
    <lineage>
        <taxon>Eukaryota</taxon>
        <taxon>Metazoa</taxon>
        <taxon>Spiralia</taxon>
        <taxon>Lophotrochozoa</taxon>
        <taxon>Mollusca</taxon>
        <taxon>Gastropoda</taxon>
        <taxon>Heterobranchia</taxon>
        <taxon>Euthyneura</taxon>
        <taxon>Panpulmonata</taxon>
        <taxon>Eupulmonata</taxon>
        <taxon>Stylommatophora</taxon>
        <taxon>Helicina</taxon>
        <taxon>Arionoidea</taxon>
        <taxon>Arionidae</taxon>
        <taxon>Arion</taxon>
    </lineage>
</organism>
<dbReference type="AlphaFoldDB" id="A0A0B7AYW0"/>
<accession>A0A0B7AYW0</accession>
<proteinExistence type="predicted"/>
<evidence type="ECO:0000313" key="1">
    <source>
        <dbReference type="EMBL" id="CEK85050.1"/>
    </source>
</evidence>
<dbReference type="EMBL" id="HACG01038185">
    <property type="protein sequence ID" value="CEK85050.1"/>
    <property type="molecule type" value="Transcribed_RNA"/>
</dbReference>
<gene>
    <name evidence="1" type="primary">ORF146011</name>
    <name evidence="2" type="synonym">ORF146020</name>
</gene>
<sequence>MDNSLSCLQFQHAWDVDGKDVLCMKKVLSFKTNTTADEDYSPCTPNLEDKGC</sequence>
<name>A0A0B7AYW0_9EUPU</name>
<reference evidence="1" key="1">
    <citation type="submission" date="2014-12" db="EMBL/GenBank/DDBJ databases">
        <title>Insight into the proteome of Arion vulgaris.</title>
        <authorList>
            <person name="Aradska J."/>
            <person name="Bulat T."/>
            <person name="Smidak R."/>
            <person name="Sarate P."/>
            <person name="Gangsoo J."/>
            <person name="Sialana F."/>
            <person name="Bilban M."/>
            <person name="Lubec G."/>
        </authorList>
    </citation>
    <scope>NUCLEOTIDE SEQUENCE</scope>
    <source>
        <tissue evidence="1">Skin</tissue>
    </source>
</reference>
<evidence type="ECO:0000313" key="2">
    <source>
        <dbReference type="EMBL" id="CEK85054.1"/>
    </source>
</evidence>
<protein>
    <submittedName>
        <fullName evidence="1">Uncharacterized protein</fullName>
    </submittedName>
</protein>
<dbReference type="EMBL" id="HACG01038189">
    <property type="protein sequence ID" value="CEK85054.1"/>
    <property type="molecule type" value="Transcribed_RNA"/>
</dbReference>